<feature type="compositionally biased region" description="Basic and acidic residues" evidence="1">
    <location>
        <begin position="193"/>
        <end position="207"/>
    </location>
</feature>
<evidence type="ECO:0000313" key="3">
    <source>
        <dbReference type="Proteomes" id="UP000604475"/>
    </source>
</evidence>
<feature type="region of interest" description="Disordered" evidence="1">
    <location>
        <begin position="1"/>
        <end position="26"/>
    </location>
</feature>
<name>A0A937UPD8_9ACTN</name>
<dbReference type="RefSeq" id="WP_203006419.1">
    <property type="nucleotide sequence ID" value="NZ_JADWYU010000373.1"/>
</dbReference>
<organism evidence="2 3">
    <name type="scientific">Frankia nepalensis</name>
    <dbReference type="NCBI Taxonomy" id="1836974"/>
    <lineage>
        <taxon>Bacteria</taxon>
        <taxon>Bacillati</taxon>
        <taxon>Actinomycetota</taxon>
        <taxon>Actinomycetes</taxon>
        <taxon>Frankiales</taxon>
        <taxon>Frankiaceae</taxon>
        <taxon>Frankia</taxon>
    </lineage>
</organism>
<evidence type="ECO:0000313" key="2">
    <source>
        <dbReference type="EMBL" id="MBL7628967.1"/>
    </source>
</evidence>
<evidence type="ECO:0000256" key="1">
    <source>
        <dbReference type="SAM" id="MobiDB-lite"/>
    </source>
</evidence>
<accession>A0A937UPD8</accession>
<reference evidence="2" key="1">
    <citation type="submission" date="2020-12" db="EMBL/GenBank/DDBJ databases">
        <title>Genomic characterization of non-nitrogen-fixing Frankia strains.</title>
        <authorList>
            <person name="Carlos-Shanley C."/>
            <person name="Guerra T."/>
            <person name="Hahn D."/>
        </authorList>
    </citation>
    <scope>NUCLEOTIDE SEQUENCE</scope>
    <source>
        <strain evidence="2">CN6</strain>
    </source>
</reference>
<sequence length="235" mass="25816">MTSNRGPRTRPPQPHRATTGPTRGPAAGRLLDTTHVLDNLCDQFQRRYDTLLDTTIARHGWALQGVDSEPAAPGYLYTVGLHAFDHHPELVVIGLRVHAAATLLNTLGDQIRAGHRLATRHQCADFPGWPRLALLDVDPGNCAALLPAANRRYQTPDGPPVDALQVIWCDPLGHLPWEPGWALPHTAQPVLHFPHDDFPDPGDHTDDPFTLDEDTHDSGLDQDEPDDAPTPHPLD</sequence>
<dbReference type="InterPro" id="IPR025358">
    <property type="entry name" value="DUF4262"/>
</dbReference>
<comment type="caution">
    <text evidence="2">The sequence shown here is derived from an EMBL/GenBank/DDBJ whole genome shotgun (WGS) entry which is preliminary data.</text>
</comment>
<protein>
    <submittedName>
        <fullName evidence="2">DUF4262 domain-containing protein</fullName>
    </submittedName>
</protein>
<gene>
    <name evidence="2" type="ORF">I7412_17745</name>
</gene>
<feature type="region of interest" description="Disordered" evidence="1">
    <location>
        <begin position="192"/>
        <end position="235"/>
    </location>
</feature>
<dbReference type="Pfam" id="PF14081">
    <property type="entry name" value="DUF4262"/>
    <property type="match status" value="1"/>
</dbReference>
<dbReference type="Proteomes" id="UP000604475">
    <property type="component" value="Unassembled WGS sequence"/>
</dbReference>
<proteinExistence type="predicted"/>
<keyword evidence="3" id="KW-1185">Reference proteome</keyword>
<dbReference type="AlphaFoldDB" id="A0A937UPD8"/>
<dbReference type="EMBL" id="JAEACQ010000200">
    <property type="protein sequence ID" value="MBL7628967.1"/>
    <property type="molecule type" value="Genomic_DNA"/>
</dbReference>
<feature type="compositionally biased region" description="Acidic residues" evidence="1">
    <location>
        <begin position="209"/>
        <end position="227"/>
    </location>
</feature>